<dbReference type="Gene3D" id="3.30.70.2450">
    <property type="match status" value="1"/>
</dbReference>
<name>A0A4R8RTQ6_9MYCO</name>
<dbReference type="NCBIfam" id="NF005303">
    <property type="entry name" value="PRK06834.1"/>
    <property type="match status" value="1"/>
</dbReference>
<comment type="cofactor">
    <cofactor evidence="1">
        <name>FAD</name>
        <dbReference type="ChEBI" id="CHEBI:57692"/>
    </cofactor>
</comment>
<dbReference type="Gene3D" id="3.50.50.60">
    <property type="entry name" value="FAD/NAD(P)-binding domain"/>
    <property type="match status" value="2"/>
</dbReference>
<organism evidence="5 6">
    <name type="scientific">Mycobacteroides salmoniphilum</name>
    <dbReference type="NCBI Taxonomy" id="404941"/>
    <lineage>
        <taxon>Bacteria</taxon>
        <taxon>Bacillati</taxon>
        <taxon>Actinomycetota</taxon>
        <taxon>Actinomycetes</taxon>
        <taxon>Mycobacteriales</taxon>
        <taxon>Mycobacteriaceae</taxon>
        <taxon>Mycobacteroides</taxon>
    </lineage>
</organism>
<evidence type="ECO:0000259" key="4">
    <source>
        <dbReference type="Pfam" id="PF01494"/>
    </source>
</evidence>
<evidence type="ECO:0000313" key="5">
    <source>
        <dbReference type="EMBL" id="TDZ77415.1"/>
    </source>
</evidence>
<evidence type="ECO:0000256" key="1">
    <source>
        <dbReference type="ARBA" id="ARBA00001974"/>
    </source>
</evidence>
<dbReference type="PANTHER" id="PTHR43004:SF19">
    <property type="entry name" value="BINDING MONOOXYGENASE, PUTATIVE (JCVI)-RELATED"/>
    <property type="match status" value="1"/>
</dbReference>
<dbReference type="Pfam" id="PF21274">
    <property type="entry name" value="Rng_hyd_C"/>
    <property type="match status" value="1"/>
</dbReference>
<keyword evidence="5" id="KW-0503">Monooxygenase</keyword>
<dbReference type="RefSeq" id="WP_134062569.1">
    <property type="nucleotide sequence ID" value="NZ_PECG01000003.1"/>
</dbReference>
<dbReference type="GO" id="GO:0018677">
    <property type="term" value="F:pentachlorophenol monooxygenase activity"/>
    <property type="evidence" value="ECO:0007669"/>
    <property type="project" value="UniProtKB-EC"/>
</dbReference>
<keyword evidence="2" id="KW-0285">Flavoprotein</keyword>
<proteinExistence type="predicted"/>
<dbReference type="Gene3D" id="3.40.30.120">
    <property type="match status" value="1"/>
</dbReference>
<evidence type="ECO:0000256" key="3">
    <source>
        <dbReference type="ARBA" id="ARBA00022827"/>
    </source>
</evidence>
<comment type="caution">
    <text evidence="5">The sequence shown here is derived from an EMBL/GenBank/DDBJ whole genome shotgun (WGS) entry which is preliminary data.</text>
</comment>
<dbReference type="InterPro" id="IPR036188">
    <property type="entry name" value="FAD/NAD-bd_sf"/>
</dbReference>
<evidence type="ECO:0000256" key="2">
    <source>
        <dbReference type="ARBA" id="ARBA00022630"/>
    </source>
</evidence>
<dbReference type="SUPFAM" id="SSF51905">
    <property type="entry name" value="FAD/NAD(P)-binding domain"/>
    <property type="match status" value="1"/>
</dbReference>
<gene>
    <name evidence="5" type="primary">pcpB_4</name>
    <name evidence="5" type="ORF">DE4585_04809</name>
</gene>
<dbReference type="PRINTS" id="PR00420">
    <property type="entry name" value="RNGMNOXGNASE"/>
</dbReference>
<dbReference type="Pfam" id="PF01494">
    <property type="entry name" value="FAD_binding_3"/>
    <property type="match status" value="1"/>
</dbReference>
<dbReference type="AlphaFoldDB" id="A0A4R8RTQ6"/>
<feature type="domain" description="FAD-binding" evidence="4">
    <location>
        <begin position="5"/>
        <end position="330"/>
    </location>
</feature>
<dbReference type="Proteomes" id="UP000295117">
    <property type="component" value="Unassembled WGS sequence"/>
</dbReference>
<evidence type="ECO:0000313" key="6">
    <source>
        <dbReference type="Proteomes" id="UP000295117"/>
    </source>
</evidence>
<accession>A0A4R8RTQ6</accession>
<protein>
    <submittedName>
        <fullName evidence="5">Pentachlorophenol 4-monooxygenase</fullName>
        <ecNumber evidence="5">1.14.13.50</ecNumber>
    </submittedName>
</protein>
<dbReference type="GO" id="GO:0071949">
    <property type="term" value="F:FAD binding"/>
    <property type="evidence" value="ECO:0007669"/>
    <property type="project" value="InterPro"/>
</dbReference>
<keyword evidence="5" id="KW-0560">Oxidoreductase</keyword>
<reference evidence="5 6" key="1">
    <citation type="journal article" date="2019" name="Sci. Rep.">
        <title>Extended insight into the Mycobacterium chelonae-abscessus complex through whole genome sequencing of Mycobacterium salmoniphilum outbreak and Mycobacterium salmoniphilum-like strains.</title>
        <authorList>
            <person name="Behra P.R.K."/>
            <person name="Das S."/>
            <person name="Pettersson B.M.F."/>
            <person name="Shirreff L."/>
            <person name="DuCote T."/>
            <person name="Jacobsson K.G."/>
            <person name="Ennis D.G."/>
            <person name="Kirsebom L.A."/>
        </authorList>
    </citation>
    <scope>NUCLEOTIDE SEQUENCE [LARGE SCALE GENOMIC DNA]</scope>
    <source>
        <strain evidence="5 6">DE 4585</strain>
    </source>
</reference>
<dbReference type="PANTHER" id="PTHR43004">
    <property type="entry name" value="TRK SYSTEM POTASSIUM UPTAKE PROTEIN"/>
    <property type="match status" value="1"/>
</dbReference>
<dbReference type="InterPro" id="IPR002938">
    <property type="entry name" value="FAD-bd"/>
</dbReference>
<sequence>MTEHAVVIAGGGPTGLMLAGELALAGVDVAVLERRGSHEEVGSRAAGVHSRTIEVFDQRGIAERFLSQGATGQVTHFSGIFMSIEDFPTRHPYALGLLQHYTEKTLAAWITELGVPISYNAEVVGFTQDDSGVDVELADGRAMRGRYLIGCDGGRSAIRKAAGIGFPGHDPSCSAMLVDAEITEQPLEFGLLRKPGQAFLAILPFEEGWCRLVFSTDLSRLGTEPTLEEAKEALIAIAGTDFGLHSPRWMSRFSDMTRQADRYRDRRLFLAGDSAHIHFPFGGQGLNTGVQDAVNLGWKLAAVIKGEAPESLLDTYHSERHPVAERVLHNTMAQTPLSEASPRIDALRDIVGDLLAMDEPRKRIAGMMSGLDIHYEVGGHQGTAHPLLGRRMPDLDVVTADGPTRVYPYLHTARPVLFNFGESQGLRLDGWTDRVQLVDAKYSGAWDLPVLGEVTAPDAVLVRPDGYVAWVGEGSDTGLGEALTRWVGLPAPA</sequence>
<dbReference type="EC" id="1.14.13.50" evidence="5"/>
<dbReference type="EMBL" id="PECH01000010">
    <property type="protein sequence ID" value="TDZ77415.1"/>
    <property type="molecule type" value="Genomic_DNA"/>
</dbReference>
<dbReference type="InterPro" id="IPR050641">
    <property type="entry name" value="RIFMO-like"/>
</dbReference>
<keyword evidence="3" id="KW-0274">FAD</keyword>